<organism evidence="1 2">
    <name type="scientific">Pseudomonas putida</name>
    <name type="common">Arthrobacter siderocapsulatus</name>
    <dbReference type="NCBI Taxonomy" id="303"/>
    <lineage>
        <taxon>Bacteria</taxon>
        <taxon>Pseudomonadati</taxon>
        <taxon>Pseudomonadota</taxon>
        <taxon>Gammaproteobacteria</taxon>
        <taxon>Pseudomonadales</taxon>
        <taxon>Pseudomonadaceae</taxon>
        <taxon>Pseudomonas</taxon>
    </lineage>
</organism>
<protein>
    <submittedName>
        <fullName evidence="1">Uncharacterized protein</fullName>
    </submittedName>
</protein>
<dbReference type="AlphaFoldDB" id="A0A1L5PRP1"/>
<evidence type="ECO:0000313" key="2">
    <source>
        <dbReference type="Proteomes" id="UP000185146"/>
    </source>
</evidence>
<name>A0A1L5PRP1_PSEPU</name>
<sequence>MAFLGVWAGSIMRPVPGDSSEIRQINEIDFRNILICVFIYQNRTDGITRQADYANALFSIRPSERQL</sequence>
<gene>
    <name evidence="1" type="ORF">BL240_15690</name>
</gene>
<proteinExistence type="predicted"/>
<dbReference type="EMBL" id="CP018743">
    <property type="protein sequence ID" value="APO82819.1"/>
    <property type="molecule type" value="Genomic_DNA"/>
</dbReference>
<evidence type="ECO:0000313" key="1">
    <source>
        <dbReference type="EMBL" id="APO82819.1"/>
    </source>
</evidence>
<reference evidence="1 2" key="1">
    <citation type="submission" date="2016-12" db="EMBL/GenBank/DDBJ databases">
        <title>Draft Genome Sequence of Mercury Resistant Pseudomonas DRA525.</title>
        <authorList>
            <person name="Drace K.M."/>
        </authorList>
    </citation>
    <scope>NUCLEOTIDE SEQUENCE [LARGE SCALE GENOMIC DNA]</scope>
    <source>
        <strain evidence="1 2">DRA525</strain>
    </source>
</reference>
<dbReference type="Proteomes" id="UP000185146">
    <property type="component" value="Chromosome"/>
</dbReference>
<accession>A0A1L5PRP1</accession>